<evidence type="ECO:0000313" key="11">
    <source>
        <dbReference type="Proteomes" id="UP001303046"/>
    </source>
</evidence>
<sequence length="554" mass="60287">MRCSLKASPHESDADFRTSTVATRGECGGEGVLDWPQPPGRPLAALLQWSCPASETLRKEMTGVDSADGDSAANEVQPESGCTVHCNEAVEQRLMSRIDTQSECASETEIKKDDTSSQNSKKVLVMITITFLFFFVELTVGFMNRSIALLADSYHMLSDVMALVIAFVCLRISRRKSKRNGFGWVRAEVLGALVNGVFLLAMCFTISLESIGRLLHPRRISHPLQVLIVGCIGLLINVIGIGMFHGGHGHTHGDGGHGHAHGDGGHGHSHGEKSPKKGVHEDSDENPKLKTKDDPEECEIDSDSDAAIVNRPGRSRSRIGQDCSHNLSLIVGSGSKQHLALKLVNLDENAEIEEFTDSEAAKRKQKQADAENLNMRGVFLHIMSDAIGSVFVIITASLALFFPNALGRLNDYLDPALSLTLVTLICFSAYALVRETADIILRRTPAFLDFDDINTDIMKIRGVAAVRSTCAWTLVGNRHLATAEIEFCTPASFDAAAPKIRKVFHRYGIHSLTMQPIFSSAACATKAQANSTLCPIKEDMSDNLETPLLGKNQQ</sequence>
<name>A0ABR1DBB6_NECAM</name>
<evidence type="ECO:0000256" key="5">
    <source>
        <dbReference type="ARBA" id="ARBA00022989"/>
    </source>
</evidence>
<dbReference type="PANTHER" id="PTHR45820">
    <property type="entry name" value="FI23527P1"/>
    <property type="match status" value="1"/>
</dbReference>
<dbReference type="PANTHER" id="PTHR45820:SF4">
    <property type="entry name" value="ZINC TRANSPORTER 63C, ISOFORM F"/>
    <property type="match status" value="1"/>
</dbReference>
<comment type="similarity">
    <text evidence="2">Belongs to the cation diffusion facilitator (CDF) transporter (TC 2.A.4) family. SLC30A subfamily.</text>
</comment>
<dbReference type="InterPro" id="IPR002524">
    <property type="entry name" value="Cation_efflux"/>
</dbReference>
<keyword evidence="3 8" id="KW-0812">Transmembrane</keyword>
<feature type="transmembrane region" description="Helical" evidence="8">
    <location>
        <begin position="123"/>
        <end position="142"/>
    </location>
</feature>
<feature type="region of interest" description="Disordered" evidence="7">
    <location>
        <begin position="250"/>
        <end position="319"/>
    </location>
</feature>
<evidence type="ECO:0000256" key="7">
    <source>
        <dbReference type="SAM" id="MobiDB-lite"/>
    </source>
</evidence>
<dbReference type="EMBL" id="JAVFWL010000004">
    <property type="protein sequence ID" value="KAK6746741.1"/>
    <property type="molecule type" value="Genomic_DNA"/>
</dbReference>
<comment type="subcellular location">
    <subcellularLocation>
        <location evidence="1">Membrane</location>
        <topology evidence="1">Multi-pass membrane protein</topology>
    </subcellularLocation>
</comment>
<dbReference type="Proteomes" id="UP001303046">
    <property type="component" value="Unassembled WGS sequence"/>
</dbReference>
<dbReference type="InterPro" id="IPR027469">
    <property type="entry name" value="Cation_efflux_TMD_sf"/>
</dbReference>
<reference evidence="10 11" key="1">
    <citation type="submission" date="2023-08" db="EMBL/GenBank/DDBJ databases">
        <title>A Necator americanus chromosomal reference genome.</title>
        <authorList>
            <person name="Ilik V."/>
            <person name="Petrzelkova K.J."/>
            <person name="Pardy F."/>
            <person name="Fuh T."/>
            <person name="Niatou-Singa F.S."/>
            <person name="Gouil Q."/>
            <person name="Baker L."/>
            <person name="Ritchie M.E."/>
            <person name="Jex A.R."/>
            <person name="Gazzola D."/>
            <person name="Li H."/>
            <person name="Toshio Fujiwara R."/>
            <person name="Zhan B."/>
            <person name="Aroian R.V."/>
            <person name="Pafco B."/>
            <person name="Schwarz E.M."/>
        </authorList>
    </citation>
    <scope>NUCLEOTIDE SEQUENCE [LARGE SCALE GENOMIC DNA]</scope>
    <source>
        <strain evidence="10 11">Aroian</strain>
        <tissue evidence="10">Whole animal</tissue>
    </source>
</reference>
<evidence type="ECO:0000256" key="3">
    <source>
        <dbReference type="ARBA" id="ARBA00022692"/>
    </source>
</evidence>
<evidence type="ECO:0000256" key="2">
    <source>
        <dbReference type="ARBA" id="ARBA00008873"/>
    </source>
</evidence>
<keyword evidence="4" id="KW-0862">Zinc</keyword>
<feature type="transmembrane region" description="Helical" evidence="8">
    <location>
        <begin position="415"/>
        <end position="433"/>
    </location>
</feature>
<dbReference type="InterPro" id="IPR058533">
    <property type="entry name" value="Cation_efflux_TM"/>
</dbReference>
<dbReference type="Pfam" id="PF01545">
    <property type="entry name" value="Cation_efflux"/>
    <property type="match status" value="1"/>
</dbReference>
<accession>A0ABR1DBB6</accession>
<proteinExistence type="inferred from homology"/>
<keyword evidence="5 8" id="KW-1133">Transmembrane helix</keyword>
<dbReference type="SUPFAM" id="SSF161111">
    <property type="entry name" value="Cation efflux protein transmembrane domain-like"/>
    <property type="match status" value="1"/>
</dbReference>
<evidence type="ECO:0000313" key="10">
    <source>
        <dbReference type="EMBL" id="KAK6746741.1"/>
    </source>
</evidence>
<evidence type="ECO:0000259" key="9">
    <source>
        <dbReference type="Pfam" id="PF01545"/>
    </source>
</evidence>
<evidence type="ECO:0000256" key="1">
    <source>
        <dbReference type="ARBA" id="ARBA00004141"/>
    </source>
</evidence>
<protein>
    <recommendedName>
        <fullName evidence="9">Cation efflux protein transmembrane domain-containing protein</fullName>
    </recommendedName>
</protein>
<evidence type="ECO:0000256" key="4">
    <source>
        <dbReference type="ARBA" id="ARBA00022833"/>
    </source>
</evidence>
<feature type="transmembrane region" description="Helical" evidence="8">
    <location>
        <begin position="184"/>
        <end position="208"/>
    </location>
</feature>
<feature type="transmembrane region" description="Helical" evidence="8">
    <location>
        <begin position="220"/>
        <end position="244"/>
    </location>
</feature>
<gene>
    <name evidence="10" type="primary">Necator_chrIV.g13461</name>
    <name evidence="10" type="ORF">RB195_000170</name>
</gene>
<feature type="compositionally biased region" description="Acidic residues" evidence="7">
    <location>
        <begin position="294"/>
        <end position="304"/>
    </location>
</feature>
<organism evidence="10 11">
    <name type="scientific">Necator americanus</name>
    <name type="common">Human hookworm</name>
    <dbReference type="NCBI Taxonomy" id="51031"/>
    <lineage>
        <taxon>Eukaryota</taxon>
        <taxon>Metazoa</taxon>
        <taxon>Ecdysozoa</taxon>
        <taxon>Nematoda</taxon>
        <taxon>Chromadorea</taxon>
        <taxon>Rhabditida</taxon>
        <taxon>Rhabditina</taxon>
        <taxon>Rhabditomorpha</taxon>
        <taxon>Strongyloidea</taxon>
        <taxon>Ancylostomatidae</taxon>
        <taxon>Bunostominae</taxon>
        <taxon>Necator</taxon>
    </lineage>
</organism>
<comment type="caution">
    <text evidence="10">The sequence shown here is derived from an EMBL/GenBank/DDBJ whole genome shotgun (WGS) entry which is preliminary data.</text>
</comment>
<keyword evidence="11" id="KW-1185">Reference proteome</keyword>
<evidence type="ECO:0000256" key="8">
    <source>
        <dbReference type="SAM" id="Phobius"/>
    </source>
</evidence>
<feature type="transmembrane region" description="Helical" evidence="8">
    <location>
        <begin position="378"/>
        <end position="403"/>
    </location>
</feature>
<evidence type="ECO:0000256" key="6">
    <source>
        <dbReference type="ARBA" id="ARBA00023136"/>
    </source>
</evidence>
<feature type="domain" description="Cation efflux protein transmembrane" evidence="9">
    <location>
        <begin position="123"/>
        <end position="441"/>
    </location>
</feature>
<feature type="transmembrane region" description="Helical" evidence="8">
    <location>
        <begin position="154"/>
        <end position="172"/>
    </location>
</feature>
<feature type="compositionally biased region" description="Basic and acidic residues" evidence="7">
    <location>
        <begin position="251"/>
        <end position="293"/>
    </location>
</feature>
<keyword evidence="6 8" id="KW-0472">Membrane</keyword>
<dbReference type="NCBIfam" id="TIGR01297">
    <property type="entry name" value="CDF"/>
    <property type="match status" value="1"/>
</dbReference>
<dbReference type="Gene3D" id="1.20.1510.10">
    <property type="entry name" value="Cation efflux protein transmembrane domain"/>
    <property type="match status" value="2"/>
</dbReference>